<evidence type="ECO:0000313" key="2">
    <source>
        <dbReference type="EMBL" id="SCL17895.1"/>
    </source>
</evidence>
<dbReference type="InterPro" id="IPR023809">
    <property type="entry name" value="Thiopep_bacteriocin_synth_dom"/>
</dbReference>
<dbReference type="NCBIfam" id="TIGR03891">
    <property type="entry name" value="thiopep_ocin"/>
    <property type="match status" value="1"/>
</dbReference>
<organism evidence="2 3">
    <name type="scientific">Micromonospora inyonensis</name>
    <dbReference type="NCBI Taxonomy" id="47866"/>
    <lineage>
        <taxon>Bacteria</taxon>
        <taxon>Bacillati</taxon>
        <taxon>Actinomycetota</taxon>
        <taxon>Actinomycetes</taxon>
        <taxon>Micromonosporales</taxon>
        <taxon>Micromonosporaceae</taxon>
        <taxon>Micromonospora</taxon>
    </lineage>
</organism>
<dbReference type="Proteomes" id="UP000198906">
    <property type="component" value="Unassembled WGS sequence"/>
</dbReference>
<dbReference type="STRING" id="47866.GA0074694_2167"/>
<protein>
    <submittedName>
        <fullName evidence="2">Thiopeptide-type bacteriocin biosynthesis domain-containing protein</fullName>
    </submittedName>
</protein>
<proteinExistence type="predicted"/>
<accession>A0A1C6RL51</accession>
<evidence type="ECO:0000313" key="3">
    <source>
        <dbReference type="Proteomes" id="UP000198906"/>
    </source>
</evidence>
<evidence type="ECO:0000259" key="1">
    <source>
        <dbReference type="Pfam" id="PF14028"/>
    </source>
</evidence>
<dbReference type="Pfam" id="PF14028">
    <property type="entry name" value="Lant_dehydr_C"/>
    <property type="match status" value="1"/>
</dbReference>
<sequence>MTAPEWRQTTIAFPDPHAAEQAAITHLAPILNEGEARHLITTWFYVRKDNWRLRYLPAATTTDADRYLTSELERLMHGRHIRVAVPGIYEPETHAFGGPEAMDAAHWLWHHDSRYLLTRSIDDISTRQRELSIMLSAAMMRAAGLDWYEQGDVWARVADHRDPPQLDLVDALRNAARRLLTVDPAGLTRREAPLAGCRSLFEAYTSAGDALRQLNQTGRLRRGLRATLAHHVIFTWNRRGVPGMHQAVLAAAAKTIIFGPARTLGALTPGGDS</sequence>
<keyword evidence="3" id="KW-1185">Reference proteome</keyword>
<dbReference type="EMBL" id="FMHU01000001">
    <property type="protein sequence ID" value="SCL17895.1"/>
    <property type="molecule type" value="Genomic_DNA"/>
</dbReference>
<name>A0A1C6RL51_9ACTN</name>
<dbReference type="AlphaFoldDB" id="A0A1C6RL51"/>
<dbReference type="RefSeq" id="WP_091456267.1">
    <property type="nucleotide sequence ID" value="NZ_FMHU01000001.1"/>
</dbReference>
<gene>
    <name evidence="2" type="ORF">GA0074694_2167</name>
</gene>
<reference evidence="3" key="1">
    <citation type="submission" date="2016-06" db="EMBL/GenBank/DDBJ databases">
        <authorList>
            <person name="Varghese N."/>
        </authorList>
    </citation>
    <scope>NUCLEOTIDE SEQUENCE [LARGE SCALE GENOMIC DNA]</scope>
    <source>
        <strain evidence="3">DSM 46123</strain>
    </source>
</reference>
<feature type="domain" description="Thiopeptide-type bacteriocin biosynthesis" evidence="1">
    <location>
        <begin position="6"/>
        <end position="254"/>
    </location>
</feature>